<evidence type="ECO:0000313" key="1">
    <source>
        <dbReference type="EMBL" id="KAI2391374.1"/>
    </source>
</evidence>
<proteinExistence type="predicted"/>
<protein>
    <submittedName>
        <fullName evidence="1">Uncharacterized protein</fullName>
    </submittedName>
</protein>
<reference evidence="1" key="1">
    <citation type="journal article" date="2022" name="bioRxiv">
        <title>Population genetic analysis of Ophidiomyces ophidiicola, the causative agent of snake fungal disease, indicates recent introductions to the USA.</title>
        <authorList>
            <person name="Ladner J.T."/>
            <person name="Palmer J.M."/>
            <person name="Ettinger C.L."/>
            <person name="Stajich J.E."/>
            <person name="Farrell T.M."/>
            <person name="Glorioso B.M."/>
            <person name="Lawson B."/>
            <person name="Price S.J."/>
            <person name="Stengle A.G."/>
            <person name="Grear D.A."/>
            <person name="Lorch J.M."/>
        </authorList>
    </citation>
    <scope>NUCLEOTIDE SEQUENCE</scope>
    <source>
        <strain evidence="1">NWHC 24266-5</strain>
    </source>
</reference>
<gene>
    <name evidence="1" type="ORF">LOY88_001198</name>
</gene>
<name>A0ACB8V2L4_9EURO</name>
<sequence>MGNESSKSDTRGRIFTISGPQEGLQMIPTPERDLHGMPICHRQFNINRTALLAAFQNMASYLRNKNANVIGIAVGGAVNTIHLQNREVTQDVDFFGGNEQSRLLKDASKYAQQESKIQLGANWLTNATTLFIPLELQTRLIQAAIQQNVAVFREEGLTVFAAPWDYALCGKIDRMSKSEERPYDCMDSVGYLHEYALSNGRKPVEAKEIEEWGKIYGKMITTDALKKIKSLYREVYSQDGISFRRSLWALLQLWKAWCNRCYGIRLTI</sequence>
<comment type="caution">
    <text evidence="1">The sequence shown here is derived from an EMBL/GenBank/DDBJ whole genome shotgun (WGS) entry which is preliminary data.</text>
</comment>
<accession>A0ACB8V2L4</accession>
<organism evidence="1">
    <name type="scientific">Ophidiomyces ophidiicola</name>
    <dbReference type="NCBI Taxonomy" id="1387563"/>
    <lineage>
        <taxon>Eukaryota</taxon>
        <taxon>Fungi</taxon>
        <taxon>Dikarya</taxon>
        <taxon>Ascomycota</taxon>
        <taxon>Pezizomycotina</taxon>
        <taxon>Eurotiomycetes</taxon>
        <taxon>Eurotiomycetidae</taxon>
        <taxon>Onygenales</taxon>
        <taxon>Onygenaceae</taxon>
        <taxon>Ophidiomyces</taxon>
    </lineage>
</organism>
<dbReference type="EMBL" id="JALBCA010000012">
    <property type="protein sequence ID" value="KAI2391374.1"/>
    <property type="molecule type" value="Genomic_DNA"/>
</dbReference>